<reference evidence="2 3" key="1">
    <citation type="submission" date="2022-10" db="EMBL/GenBank/DDBJ databases">
        <title>Chitinophaga nivalis PC15 sp. nov., isolated from Pyeongchang county, South Korea.</title>
        <authorList>
            <person name="Trinh H.N."/>
        </authorList>
    </citation>
    <scope>NUCLEOTIDE SEQUENCE [LARGE SCALE GENOMIC DNA]</scope>
    <source>
        <strain evidence="2 3">PC14</strain>
    </source>
</reference>
<accession>A0ABT3ITF0</accession>
<dbReference type="InterPro" id="IPR054136">
    <property type="entry name" value="Gp49_pectate_lyase-like"/>
</dbReference>
<evidence type="ECO:0000259" key="1">
    <source>
        <dbReference type="Pfam" id="PF22442"/>
    </source>
</evidence>
<evidence type="ECO:0000313" key="2">
    <source>
        <dbReference type="EMBL" id="MCW3487261.1"/>
    </source>
</evidence>
<comment type="caution">
    <text evidence="2">The sequence shown here is derived from an EMBL/GenBank/DDBJ whole genome shotgun (WGS) entry which is preliminary data.</text>
</comment>
<proteinExistence type="predicted"/>
<dbReference type="EMBL" id="JAPDNS010000002">
    <property type="protein sequence ID" value="MCW3487261.1"/>
    <property type="molecule type" value="Genomic_DNA"/>
</dbReference>
<dbReference type="SMART" id="SM00710">
    <property type="entry name" value="PbH1"/>
    <property type="match status" value="5"/>
</dbReference>
<feature type="domain" description="Gp49 pectin lyase-like" evidence="1">
    <location>
        <begin position="266"/>
        <end position="423"/>
    </location>
</feature>
<evidence type="ECO:0000313" key="3">
    <source>
        <dbReference type="Proteomes" id="UP001207742"/>
    </source>
</evidence>
<name>A0ABT3ITF0_9BACT</name>
<gene>
    <name evidence="2" type="ORF">OL497_25410</name>
</gene>
<dbReference type="InterPro" id="IPR006626">
    <property type="entry name" value="PbH1"/>
</dbReference>
<organism evidence="2 3">
    <name type="scientific">Chitinophaga nivalis</name>
    <dbReference type="NCBI Taxonomy" id="2991709"/>
    <lineage>
        <taxon>Bacteria</taxon>
        <taxon>Pseudomonadati</taxon>
        <taxon>Bacteroidota</taxon>
        <taxon>Chitinophagia</taxon>
        <taxon>Chitinophagales</taxon>
        <taxon>Chitinophagaceae</taxon>
        <taxon>Chitinophaga</taxon>
    </lineage>
</organism>
<keyword evidence="3" id="KW-1185">Reference proteome</keyword>
<protein>
    <recommendedName>
        <fullName evidence="1">Gp49 pectin lyase-like domain-containing protein</fullName>
    </recommendedName>
</protein>
<dbReference type="SUPFAM" id="SSF51126">
    <property type="entry name" value="Pectin lyase-like"/>
    <property type="match status" value="2"/>
</dbReference>
<dbReference type="RefSeq" id="WP_264734071.1">
    <property type="nucleotide sequence ID" value="NZ_JAPDNR010000001.1"/>
</dbReference>
<dbReference type="Proteomes" id="UP001207742">
    <property type="component" value="Unassembled WGS sequence"/>
</dbReference>
<dbReference type="Pfam" id="PF22442">
    <property type="entry name" value="Gp49_Pectate_lyase_like"/>
    <property type="match status" value="1"/>
</dbReference>
<dbReference type="InterPro" id="IPR011050">
    <property type="entry name" value="Pectin_lyase_fold/virulence"/>
</dbReference>
<sequence>MRINSIHALKQIPVPLLDDVYHVAGYREPGDGGGGVFYWDNNDTVSPDNMGTVLTGVNTAGRWKRIWEGGSVNVKWFGAIGDGLADDTASLTNAFRFNVFIPEGKYRILSPIIIEQDIILQSARNAVIDISAITNAPALVFTGTLSAPVPLLNDLQSNDTRIDFGGFCKKGDLIKLESTEKWDTTNYIKGELCEVDNYGDSTQVTNGIFDSYSAAHTTVTVINYIQVEINNLTLYHRGGNCSGLNIRYGRQVQLRNCAVIGSGERGIEIQECFGASIVDGYTNSDYYTGGNTNYGLVIASSQYVNITGGFYKAGRHGIAAGGTYPCRYIKHTGITVDNDPSSPAAALDAHANGDYFDYTGITCLNGALIQARNTRISDSTFKTIQYPRCLELYPAAAGGYYILDNLSLENNIDNCAVGIFSLLENNTIDLVSLTNIKATVAGDGVQEYAIYRIDQGTAGLHIKQLYLTNLTAVIRKDAVISRYILAVGSISPAISVGNMTVTACHLDGDKQRWAPFYLRITSGELHIAKCLMKASSAPLASQLLATPACNVTLKENILDSNYQAAFYFFHQAGLLRITENIIRNSTRAGIRIQGVALCIYADNQVTQVTTPCELVEVEKFVNGINQWGNYWLYDDKLPVAGTWTTGDQIIARTPVPGRPRGWRCVTSGTPGTWVSEGNL</sequence>
<dbReference type="InterPro" id="IPR012334">
    <property type="entry name" value="Pectin_lyas_fold"/>
</dbReference>
<dbReference type="Gene3D" id="2.160.20.10">
    <property type="entry name" value="Single-stranded right-handed beta-helix, Pectin lyase-like"/>
    <property type="match status" value="1"/>
</dbReference>